<evidence type="ECO:0000313" key="9">
    <source>
        <dbReference type="EMBL" id="QAY66324.1"/>
    </source>
</evidence>
<feature type="transmembrane region" description="Helical" evidence="7">
    <location>
        <begin position="214"/>
        <end position="239"/>
    </location>
</feature>
<dbReference type="PANTHER" id="PTHR30193:SF37">
    <property type="entry name" value="INNER MEMBRANE ABC TRANSPORTER PERMEASE PROTEIN YCJO"/>
    <property type="match status" value="1"/>
</dbReference>
<dbReference type="GO" id="GO:0005886">
    <property type="term" value="C:plasma membrane"/>
    <property type="evidence" value="ECO:0007669"/>
    <property type="project" value="UniProtKB-SubCell"/>
</dbReference>
<evidence type="ECO:0000256" key="2">
    <source>
        <dbReference type="ARBA" id="ARBA00022448"/>
    </source>
</evidence>
<dbReference type="SUPFAM" id="SSF161098">
    <property type="entry name" value="MetI-like"/>
    <property type="match status" value="1"/>
</dbReference>
<keyword evidence="2 7" id="KW-0813">Transport</keyword>
<dbReference type="GO" id="GO:0055085">
    <property type="term" value="P:transmembrane transport"/>
    <property type="evidence" value="ECO:0007669"/>
    <property type="project" value="InterPro"/>
</dbReference>
<keyword evidence="10" id="KW-1185">Reference proteome</keyword>
<dbReference type="CDD" id="cd06261">
    <property type="entry name" value="TM_PBP2"/>
    <property type="match status" value="1"/>
</dbReference>
<sequence length="292" mass="32933">MARKMYEAGTGSPAPAYSRLTLENKKTRTAYTFLALPLLFFLGIRIAPTLYAFAMSFFKQSGPGYTLSNYEEMFTSQVFWRAIANTLLYVVITVPFQLGIGLVLALLIGRVNRFKGFYRTFYFLPYITSAVAISWVWRLMYDQDNGIINIFLKGLHLPAQKWLHDPQLALISVSIVIIWQASGFSMLIFMAGLESISKSYYEAARIDGASRWNLFWAITWPLLNPTIVFLSVTGVIGALQTFTQIANMTGAAGEKPAARSTARSASWYMYTIKASTILICRLLPRLPSFCFY</sequence>
<dbReference type="InterPro" id="IPR051393">
    <property type="entry name" value="ABC_transporter_permease"/>
</dbReference>
<evidence type="ECO:0000256" key="1">
    <source>
        <dbReference type="ARBA" id="ARBA00004651"/>
    </source>
</evidence>
<feature type="transmembrane region" description="Helical" evidence="7">
    <location>
        <begin position="78"/>
        <end position="108"/>
    </location>
</feature>
<protein>
    <submittedName>
        <fullName evidence="9">Sugar ABC transporter permease</fullName>
    </submittedName>
</protein>
<dbReference type="PROSITE" id="PS50928">
    <property type="entry name" value="ABC_TM1"/>
    <property type="match status" value="1"/>
</dbReference>
<dbReference type="InterPro" id="IPR000515">
    <property type="entry name" value="MetI-like"/>
</dbReference>
<dbReference type="KEGG" id="pprt:ET464_07820"/>
<keyword evidence="3" id="KW-1003">Cell membrane</keyword>
<dbReference type="AlphaFoldDB" id="A0A4P6ETT7"/>
<feature type="domain" description="ABC transmembrane type-1" evidence="8">
    <location>
        <begin position="83"/>
        <end position="292"/>
    </location>
</feature>
<evidence type="ECO:0000256" key="6">
    <source>
        <dbReference type="ARBA" id="ARBA00023136"/>
    </source>
</evidence>
<dbReference type="PANTHER" id="PTHR30193">
    <property type="entry name" value="ABC TRANSPORTER PERMEASE PROTEIN"/>
    <property type="match status" value="1"/>
</dbReference>
<comment type="similarity">
    <text evidence="7">Belongs to the binding-protein-dependent transport system permease family.</text>
</comment>
<accession>A0A4P6ETT7</accession>
<evidence type="ECO:0000256" key="7">
    <source>
        <dbReference type="RuleBase" id="RU363032"/>
    </source>
</evidence>
<name>A0A4P6ETT7_9BACL</name>
<gene>
    <name evidence="9" type="ORF">ET464_07820</name>
</gene>
<feature type="transmembrane region" description="Helical" evidence="7">
    <location>
        <begin position="168"/>
        <end position="193"/>
    </location>
</feature>
<dbReference type="OrthoDB" id="9809173at2"/>
<keyword evidence="6 7" id="KW-0472">Membrane</keyword>
<evidence type="ECO:0000256" key="5">
    <source>
        <dbReference type="ARBA" id="ARBA00022989"/>
    </source>
</evidence>
<reference evidence="9 10" key="1">
    <citation type="submission" date="2019-01" db="EMBL/GenBank/DDBJ databases">
        <title>Genome sequencing of strain FW100M-2.</title>
        <authorList>
            <person name="Heo J."/>
            <person name="Kim S.-J."/>
            <person name="Kim J.-S."/>
            <person name="Hong S.-B."/>
            <person name="Kwon S.-W."/>
        </authorList>
    </citation>
    <scope>NUCLEOTIDE SEQUENCE [LARGE SCALE GENOMIC DNA]</scope>
    <source>
        <strain evidence="9 10">FW100M-2</strain>
    </source>
</reference>
<dbReference type="Proteomes" id="UP000293568">
    <property type="component" value="Chromosome"/>
</dbReference>
<keyword evidence="4 7" id="KW-0812">Transmembrane</keyword>
<evidence type="ECO:0000256" key="4">
    <source>
        <dbReference type="ARBA" id="ARBA00022692"/>
    </source>
</evidence>
<dbReference type="RefSeq" id="WP_129439789.1">
    <property type="nucleotide sequence ID" value="NZ_CP035492.1"/>
</dbReference>
<dbReference type="Gene3D" id="1.10.3720.10">
    <property type="entry name" value="MetI-like"/>
    <property type="match status" value="1"/>
</dbReference>
<evidence type="ECO:0000259" key="8">
    <source>
        <dbReference type="PROSITE" id="PS50928"/>
    </source>
</evidence>
<evidence type="ECO:0000313" key="10">
    <source>
        <dbReference type="Proteomes" id="UP000293568"/>
    </source>
</evidence>
<feature type="transmembrane region" description="Helical" evidence="7">
    <location>
        <begin position="120"/>
        <end position="137"/>
    </location>
</feature>
<evidence type="ECO:0000256" key="3">
    <source>
        <dbReference type="ARBA" id="ARBA00022475"/>
    </source>
</evidence>
<dbReference type="EMBL" id="CP035492">
    <property type="protein sequence ID" value="QAY66324.1"/>
    <property type="molecule type" value="Genomic_DNA"/>
</dbReference>
<dbReference type="InterPro" id="IPR035906">
    <property type="entry name" value="MetI-like_sf"/>
</dbReference>
<proteinExistence type="inferred from homology"/>
<keyword evidence="5 7" id="KW-1133">Transmembrane helix</keyword>
<feature type="transmembrane region" description="Helical" evidence="7">
    <location>
        <begin position="33"/>
        <end position="58"/>
    </location>
</feature>
<comment type="subcellular location">
    <subcellularLocation>
        <location evidence="1 7">Cell membrane</location>
        <topology evidence="1 7">Multi-pass membrane protein</topology>
    </subcellularLocation>
</comment>
<organism evidence="9 10">
    <name type="scientific">Paenibacillus protaetiae</name>
    <dbReference type="NCBI Taxonomy" id="2509456"/>
    <lineage>
        <taxon>Bacteria</taxon>
        <taxon>Bacillati</taxon>
        <taxon>Bacillota</taxon>
        <taxon>Bacilli</taxon>
        <taxon>Bacillales</taxon>
        <taxon>Paenibacillaceae</taxon>
        <taxon>Paenibacillus</taxon>
    </lineage>
</organism>
<dbReference type="Pfam" id="PF00528">
    <property type="entry name" value="BPD_transp_1"/>
    <property type="match status" value="1"/>
</dbReference>